<proteinExistence type="predicted"/>
<protein>
    <submittedName>
        <fullName evidence="1">Uncharacterized protein</fullName>
    </submittedName>
</protein>
<accession>A0A4Y2S4G7</accession>
<comment type="caution">
    <text evidence="1">The sequence shown here is derived from an EMBL/GenBank/DDBJ whole genome shotgun (WGS) entry which is preliminary data.</text>
</comment>
<evidence type="ECO:0000313" key="2">
    <source>
        <dbReference type="Proteomes" id="UP000499080"/>
    </source>
</evidence>
<dbReference type="AlphaFoldDB" id="A0A4Y2S4G7"/>
<evidence type="ECO:0000313" key="1">
    <source>
        <dbReference type="EMBL" id="GBN83084.1"/>
    </source>
</evidence>
<dbReference type="EMBL" id="BGPR01019839">
    <property type="protein sequence ID" value="GBN83084.1"/>
    <property type="molecule type" value="Genomic_DNA"/>
</dbReference>
<dbReference type="Proteomes" id="UP000499080">
    <property type="component" value="Unassembled WGS sequence"/>
</dbReference>
<name>A0A4Y2S4G7_ARAVE</name>
<organism evidence="1 2">
    <name type="scientific">Araneus ventricosus</name>
    <name type="common">Orbweaver spider</name>
    <name type="synonym">Epeira ventricosa</name>
    <dbReference type="NCBI Taxonomy" id="182803"/>
    <lineage>
        <taxon>Eukaryota</taxon>
        <taxon>Metazoa</taxon>
        <taxon>Ecdysozoa</taxon>
        <taxon>Arthropoda</taxon>
        <taxon>Chelicerata</taxon>
        <taxon>Arachnida</taxon>
        <taxon>Araneae</taxon>
        <taxon>Araneomorphae</taxon>
        <taxon>Entelegynae</taxon>
        <taxon>Araneoidea</taxon>
        <taxon>Araneidae</taxon>
        <taxon>Araneus</taxon>
    </lineage>
</organism>
<reference evidence="1 2" key="1">
    <citation type="journal article" date="2019" name="Sci. Rep.">
        <title>Orb-weaving spider Araneus ventricosus genome elucidates the spidroin gene catalogue.</title>
        <authorList>
            <person name="Kono N."/>
            <person name="Nakamura H."/>
            <person name="Ohtoshi R."/>
            <person name="Moran D.A.P."/>
            <person name="Shinohara A."/>
            <person name="Yoshida Y."/>
            <person name="Fujiwara M."/>
            <person name="Mori M."/>
            <person name="Tomita M."/>
            <person name="Arakawa K."/>
        </authorList>
    </citation>
    <scope>NUCLEOTIDE SEQUENCE [LARGE SCALE GENOMIC DNA]</scope>
</reference>
<sequence length="17" mass="1907">LSVRMPCPVDICSMRTV</sequence>
<keyword evidence="2" id="KW-1185">Reference proteome</keyword>
<gene>
    <name evidence="1" type="ORF">AVEN_233316_1</name>
</gene>
<feature type="non-terminal residue" evidence="1">
    <location>
        <position position="1"/>
    </location>
</feature>